<evidence type="ECO:0000256" key="3">
    <source>
        <dbReference type="ARBA" id="ARBA00022737"/>
    </source>
</evidence>
<feature type="repeat" description="ANK" evidence="7">
    <location>
        <begin position="248"/>
        <end position="280"/>
    </location>
</feature>
<dbReference type="Proteomes" id="UP000622797">
    <property type="component" value="Unassembled WGS sequence"/>
</dbReference>
<dbReference type="PANTHER" id="PTHR24198:SF165">
    <property type="entry name" value="ANKYRIN REPEAT-CONTAINING PROTEIN-RELATED"/>
    <property type="match status" value="1"/>
</dbReference>
<evidence type="ECO:0000256" key="2">
    <source>
        <dbReference type="ARBA" id="ARBA00022692"/>
    </source>
</evidence>
<feature type="compositionally biased region" description="Polar residues" evidence="8">
    <location>
        <begin position="713"/>
        <end position="726"/>
    </location>
</feature>
<feature type="repeat" description="ANK" evidence="7">
    <location>
        <begin position="144"/>
        <end position="176"/>
    </location>
</feature>
<dbReference type="InterPro" id="IPR002110">
    <property type="entry name" value="Ankyrin_rpt"/>
</dbReference>
<evidence type="ECO:0008006" key="12">
    <source>
        <dbReference type="Google" id="ProtNLM"/>
    </source>
</evidence>
<comment type="caution">
    <text evidence="10">The sequence shown here is derived from an EMBL/GenBank/DDBJ whole genome shotgun (WGS) entry which is preliminary data.</text>
</comment>
<feature type="region of interest" description="Disordered" evidence="8">
    <location>
        <begin position="702"/>
        <end position="726"/>
    </location>
</feature>
<dbReference type="EMBL" id="JABEXW010001011">
    <property type="protein sequence ID" value="KAF4949398.1"/>
    <property type="molecule type" value="Genomic_DNA"/>
</dbReference>
<keyword evidence="4 9" id="KW-1133">Transmembrane helix</keyword>
<dbReference type="GO" id="GO:0046873">
    <property type="term" value="F:metal ion transmembrane transporter activity"/>
    <property type="evidence" value="ECO:0007669"/>
    <property type="project" value="InterPro"/>
</dbReference>
<feature type="region of interest" description="Disordered" evidence="8">
    <location>
        <begin position="480"/>
        <end position="556"/>
    </location>
</feature>
<feature type="compositionally biased region" description="Basic and acidic residues" evidence="8">
    <location>
        <begin position="520"/>
        <end position="539"/>
    </location>
</feature>
<sequence length="1244" mass="140929">MTEENSSVVPAPEEQEVAGTREPSISGSSTAVSRNRLQNFFQNAGEDDEDKTDELDEILSQINEDQITEPIDEAGGKNAFHVAVERGMESAVRKLMDKIMDEPILSLSDDDRRQPLHLACLNGHESIVKFLLERGADTEARQENGATPLDDACWRGHQSVVQLLLKWGAETQVYDHNSWSPLLSATAFKNKSIVKLLLEKNSSNINVADTDGTTPLHVACEEGYEEIVGMFLEYNKKSDLNINTRDGQGRTPLMLACRGGYAKCVQQLCNADVESNVQASEDDQNTALHYAASTGKIYVSEYNYIDEEEEKQYDDVVQILLTRGDAKSGIQNQRGETALHLAAMHSEISIIERILKHMKDSERLCHNDHDETALALMLKRQDAHKIFKSMLEERWSSFAAFVLDDETEVLVWAAQDETRHDLVDLLFAKKKERMDKLPEGSDSWSTIQWAAYREMPLVLYLLLITSPQTPETRRAREMALDAARKRSKDGGNKAKKPAKDRKAFEATSPTIRTPRIGTQAKEEAREKLGGTEKKAEKRQRGATMVGQTADPSRQKRREHVLKILEDPPPSTTSGKKDILRLPQADRIHTDLLKEWKAKAAVIEYNAKDDKSTLFTRFRSVEKVIYEDGPAKIAKEATETLKEMKNWYKSPNFERACEAHEKRLGKSLFTWVHLPATNITWMNDLLKRIVMDDPTAIEAPTTEGDQEFEDEQQSEGSQPSAGHGQTNKKFAEINSFLRASWSQMPDRTSQSRIMKPGYTTNTNHKENNHSCDVHAIYLPYFTLSTECREPEAEPDDKTSEIATKDKLGLSRETYDKLLDCYEGKVIHGSATLDESYYHFTMSQKKQDEPQGHQKSPSQEKDRKRRNESQVVTKHIHGKNVPKRSSWTLVRVNQLWVWVVGNNWLITATTHPIDCVEDPFLKDALEHIRKRADVEGREVKSRSPLEMAKTIAEFCIGAYDRQPNLEKTYNTKKSIRQIFSDSINMAIEESDLFDNFRKHTGVGQSQKEDKAERNERIEKAISDAAELSYEIRDIRDELQILQTIAKYQRTVQKSLKNENSTDTGLWEGYILSDIQDMTKTADRIQSGVETTLALEHSQVANFQAILSLKQAQESNKQGKTLMVFTVMTVLFLPLSFLSSLFALDVASFQRTPYWTFIVIFVASFIIAAPAYSVLEWREIAKSLLRFVPFLKVSTSTMATEEENNNGEGSKGKGTAVLAEDRGAFLGSIRDRFHAKKAKDEESQSSN</sequence>
<gene>
    <name evidence="10" type="ORF">FSARC_13488</name>
</gene>
<protein>
    <recommendedName>
        <fullName evidence="12">Ankyrin repeat protein</fullName>
    </recommendedName>
</protein>
<keyword evidence="3" id="KW-0677">Repeat</keyword>
<keyword evidence="11" id="KW-1185">Reference proteome</keyword>
<proteinExistence type="predicted"/>
<dbReference type="SUPFAM" id="SSF48403">
    <property type="entry name" value="Ankyrin repeat"/>
    <property type="match status" value="2"/>
</dbReference>
<evidence type="ECO:0000256" key="9">
    <source>
        <dbReference type="SAM" id="Phobius"/>
    </source>
</evidence>
<accession>A0A8H4WSQ3</accession>
<feature type="transmembrane region" description="Helical" evidence="9">
    <location>
        <begin position="1151"/>
        <end position="1172"/>
    </location>
</feature>
<name>A0A8H4WSQ3_9HYPO</name>
<feature type="region of interest" description="Disordered" evidence="8">
    <location>
        <begin position="745"/>
        <end position="764"/>
    </location>
</feature>
<evidence type="ECO:0000313" key="11">
    <source>
        <dbReference type="Proteomes" id="UP000622797"/>
    </source>
</evidence>
<dbReference type="AlphaFoldDB" id="A0A8H4WSQ3"/>
<dbReference type="Gene3D" id="1.20.58.340">
    <property type="entry name" value="Magnesium transport protein CorA, transmembrane region"/>
    <property type="match status" value="1"/>
</dbReference>
<keyword evidence="2 9" id="KW-0812">Transmembrane</keyword>
<dbReference type="Gene3D" id="1.25.40.20">
    <property type="entry name" value="Ankyrin repeat-containing domain"/>
    <property type="match status" value="3"/>
</dbReference>
<keyword evidence="6 9" id="KW-0472">Membrane</keyword>
<feature type="repeat" description="ANK" evidence="7">
    <location>
        <begin position="211"/>
        <end position="243"/>
    </location>
</feature>
<keyword evidence="5 7" id="KW-0040">ANK repeat</keyword>
<dbReference type="SUPFAM" id="SSF144083">
    <property type="entry name" value="Magnesium transport protein CorA, transmembrane region"/>
    <property type="match status" value="1"/>
</dbReference>
<feature type="compositionally biased region" description="Polar residues" evidence="8">
    <location>
        <begin position="23"/>
        <end position="33"/>
    </location>
</feature>
<feature type="repeat" description="ANK" evidence="7">
    <location>
        <begin position="111"/>
        <end position="143"/>
    </location>
</feature>
<dbReference type="PROSITE" id="PS50088">
    <property type="entry name" value="ANK_REPEAT"/>
    <property type="match status" value="5"/>
</dbReference>
<dbReference type="GO" id="GO:0016020">
    <property type="term" value="C:membrane"/>
    <property type="evidence" value="ECO:0007669"/>
    <property type="project" value="UniProtKB-SubCell"/>
</dbReference>
<dbReference type="Pfam" id="PF01544">
    <property type="entry name" value="CorA"/>
    <property type="match status" value="1"/>
</dbReference>
<evidence type="ECO:0000256" key="5">
    <source>
        <dbReference type="ARBA" id="ARBA00023043"/>
    </source>
</evidence>
<reference evidence="10" key="1">
    <citation type="journal article" date="2020" name="BMC Genomics">
        <title>Correction to: Identification and distribution of gene clusters required for synthesis of sphingolipid metabolism inhibitors in diverse species of the filamentous fungus Fusarium.</title>
        <authorList>
            <person name="Kim H.S."/>
            <person name="Lohmar J.M."/>
            <person name="Busman M."/>
            <person name="Brown D.W."/>
            <person name="Naumann T.A."/>
            <person name="Divon H.H."/>
            <person name="Lysoe E."/>
            <person name="Uhlig S."/>
            <person name="Proctor R.H."/>
        </authorList>
    </citation>
    <scope>NUCLEOTIDE SEQUENCE</scope>
    <source>
        <strain evidence="10">NRRL 20472</strain>
    </source>
</reference>
<feature type="compositionally biased region" description="Basic and acidic residues" evidence="8">
    <location>
        <begin position="843"/>
        <end position="866"/>
    </location>
</feature>
<dbReference type="OrthoDB" id="341259at2759"/>
<reference evidence="10" key="2">
    <citation type="submission" date="2020-05" db="EMBL/GenBank/DDBJ databases">
        <authorList>
            <person name="Kim H.-S."/>
            <person name="Proctor R.H."/>
            <person name="Brown D.W."/>
        </authorList>
    </citation>
    <scope>NUCLEOTIDE SEQUENCE</scope>
    <source>
        <strain evidence="10">NRRL 20472</strain>
    </source>
</reference>
<evidence type="ECO:0000256" key="7">
    <source>
        <dbReference type="PROSITE-ProRule" id="PRU00023"/>
    </source>
</evidence>
<feature type="transmembrane region" description="Helical" evidence="9">
    <location>
        <begin position="1119"/>
        <end position="1139"/>
    </location>
</feature>
<dbReference type="Pfam" id="PF12796">
    <property type="entry name" value="Ank_2"/>
    <property type="match status" value="3"/>
</dbReference>
<feature type="compositionally biased region" description="Basic and acidic residues" evidence="8">
    <location>
        <begin position="480"/>
        <end position="492"/>
    </location>
</feature>
<feature type="compositionally biased region" description="Polar residues" evidence="8">
    <location>
        <begin position="745"/>
        <end position="761"/>
    </location>
</feature>
<dbReference type="InterPro" id="IPR002523">
    <property type="entry name" value="MgTranspt_CorA/ZnTranspt_ZntB"/>
</dbReference>
<dbReference type="PROSITE" id="PS50297">
    <property type="entry name" value="ANK_REP_REGION"/>
    <property type="match status" value="4"/>
</dbReference>
<feature type="compositionally biased region" description="Acidic residues" evidence="8">
    <location>
        <begin position="703"/>
        <end position="712"/>
    </location>
</feature>
<evidence type="ECO:0000313" key="10">
    <source>
        <dbReference type="EMBL" id="KAF4949398.1"/>
    </source>
</evidence>
<feature type="repeat" description="ANK" evidence="7">
    <location>
        <begin position="334"/>
        <end position="357"/>
    </location>
</feature>
<evidence type="ECO:0000256" key="6">
    <source>
        <dbReference type="ARBA" id="ARBA00023136"/>
    </source>
</evidence>
<dbReference type="PANTHER" id="PTHR24198">
    <property type="entry name" value="ANKYRIN REPEAT AND PROTEIN KINASE DOMAIN-CONTAINING PROTEIN"/>
    <property type="match status" value="1"/>
</dbReference>
<feature type="region of interest" description="Disordered" evidence="8">
    <location>
        <begin position="840"/>
        <end position="877"/>
    </location>
</feature>
<organism evidence="10 11">
    <name type="scientific">Fusarium sarcochroum</name>
    <dbReference type="NCBI Taxonomy" id="1208366"/>
    <lineage>
        <taxon>Eukaryota</taxon>
        <taxon>Fungi</taxon>
        <taxon>Dikarya</taxon>
        <taxon>Ascomycota</taxon>
        <taxon>Pezizomycotina</taxon>
        <taxon>Sordariomycetes</taxon>
        <taxon>Hypocreomycetidae</taxon>
        <taxon>Hypocreales</taxon>
        <taxon>Nectriaceae</taxon>
        <taxon>Fusarium</taxon>
        <taxon>Fusarium lateritium species complex</taxon>
    </lineage>
</organism>
<feature type="region of interest" description="Disordered" evidence="8">
    <location>
        <begin position="1"/>
        <end position="33"/>
    </location>
</feature>
<dbReference type="InterPro" id="IPR036770">
    <property type="entry name" value="Ankyrin_rpt-contain_sf"/>
</dbReference>
<evidence type="ECO:0000256" key="8">
    <source>
        <dbReference type="SAM" id="MobiDB-lite"/>
    </source>
</evidence>
<dbReference type="InterPro" id="IPR045863">
    <property type="entry name" value="CorA_TM1_TM2"/>
</dbReference>
<dbReference type="SMART" id="SM00248">
    <property type="entry name" value="ANK"/>
    <property type="match status" value="8"/>
</dbReference>
<evidence type="ECO:0000256" key="1">
    <source>
        <dbReference type="ARBA" id="ARBA00004141"/>
    </source>
</evidence>
<evidence type="ECO:0000256" key="4">
    <source>
        <dbReference type="ARBA" id="ARBA00022989"/>
    </source>
</evidence>
<comment type="subcellular location">
    <subcellularLocation>
        <location evidence="1">Membrane</location>
        <topology evidence="1">Multi-pass membrane protein</topology>
    </subcellularLocation>
</comment>